<proteinExistence type="predicted"/>
<evidence type="ECO:0000313" key="4">
    <source>
        <dbReference type="Proteomes" id="UP000198406"/>
    </source>
</evidence>
<dbReference type="AlphaFoldDB" id="A0A1Z5J786"/>
<feature type="domain" description="Calcium/calmodulin-dependent protein kinase II association-domain" evidence="1">
    <location>
        <begin position="315"/>
        <end position="433"/>
    </location>
</feature>
<feature type="domain" description="Calcium/calmodulin-dependent protein kinase II association-domain" evidence="1">
    <location>
        <begin position="57"/>
        <end position="174"/>
    </location>
</feature>
<comment type="caution">
    <text evidence="3">The sequence shown here is derived from an EMBL/GenBank/DDBJ whole genome shotgun (WGS) entry which is preliminary data.</text>
</comment>
<protein>
    <recommendedName>
        <fullName evidence="5">Calcium/calmodulin-dependent protein kinase II association-domain domain-containing protein</fullName>
    </recommendedName>
</protein>
<evidence type="ECO:0000259" key="1">
    <source>
        <dbReference type="Pfam" id="PF08332"/>
    </source>
</evidence>
<dbReference type="SUPFAM" id="SSF54427">
    <property type="entry name" value="NTF2-like"/>
    <property type="match status" value="3"/>
</dbReference>
<dbReference type="GO" id="GO:0005516">
    <property type="term" value="F:calmodulin binding"/>
    <property type="evidence" value="ECO:0007669"/>
    <property type="project" value="InterPro"/>
</dbReference>
<organism evidence="3 4">
    <name type="scientific">Fistulifera solaris</name>
    <name type="common">Oleaginous diatom</name>
    <dbReference type="NCBI Taxonomy" id="1519565"/>
    <lineage>
        <taxon>Eukaryota</taxon>
        <taxon>Sar</taxon>
        <taxon>Stramenopiles</taxon>
        <taxon>Ochrophyta</taxon>
        <taxon>Bacillariophyta</taxon>
        <taxon>Bacillariophyceae</taxon>
        <taxon>Bacillariophycidae</taxon>
        <taxon>Naviculales</taxon>
        <taxon>Naviculaceae</taxon>
        <taxon>Fistulifera</taxon>
    </lineage>
</organism>
<evidence type="ECO:0008006" key="5">
    <source>
        <dbReference type="Google" id="ProtNLM"/>
    </source>
</evidence>
<dbReference type="EMBL" id="BDSP01000013">
    <property type="protein sequence ID" value="GAX09830.1"/>
    <property type="molecule type" value="Genomic_DNA"/>
</dbReference>
<evidence type="ECO:0000313" key="3">
    <source>
        <dbReference type="EMBL" id="GAX09830.1"/>
    </source>
</evidence>
<dbReference type="Pfam" id="PF08332">
    <property type="entry name" value="CaMKII_AD"/>
    <property type="match status" value="2"/>
</dbReference>
<dbReference type="Gene3D" id="3.10.450.50">
    <property type="match status" value="3"/>
</dbReference>
<dbReference type="Pfam" id="PF13474">
    <property type="entry name" value="SnoaL_3"/>
    <property type="match status" value="1"/>
</dbReference>
<dbReference type="InterPro" id="IPR013543">
    <property type="entry name" value="Ca/CaM-dep_prot_kinase-assoc"/>
</dbReference>
<name>A0A1Z5J786_FISSO</name>
<feature type="domain" description="SnoaL-like" evidence="2">
    <location>
        <begin position="189"/>
        <end position="303"/>
    </location>
</feature>
<dbReference type="GO" id="GO:0004683">
    <property type="term" value="F:calcium/calmodulin-dependent protein kinase activity"/>
    <property type="evidence" value="ECO:0007669"/>
    <property type="project" value="InterPro"/>
</dbReference>
<keyword evidence="4" id="KW-1185">Reference proteome</keyword>
<dbReference type="NCBIfam" id="TIGR02246">
    <property type="entry name" value="SgcJ/EcaC family oxidoreductase"/>
    <property type="match status" value="3"/>
</dbReference>
<dbReference type="Proteomes" id="UP000198406">
    <property type="component" value="Unassembled WGS sequence"/>
</dbReference>
<dbReference type="InterPro" id="IPR011944">
    <property type="entry name" value="Steroid_delta5-4_isomerase"/>
</dbReference>
<dbReference type="OrthoDB" id="39589at2759"/>
<sequence>MSHRFYYSYSYCFLRILFLARLVYPAAAFHHSVRIAHSTALNLFQRPRKYDGDAVVQAEIRALFLLWNDALATGDARIVTARYAEDAVLFPVDSDIPRMDWDSIRAYYDNFLRKRPQVFQIKSQLRIGKGWAQDSGIYELTLAEEGTMVEARYSFLYAQENGQWKIQHQHSSVRPESVSFNQPITESQVRDLFQFWQRALVSLDPKVMADLYTCNAVVFPVDSDIPRNSRDAIQDYYKTFLKRAPVAKLQDSFVQVGSNWAKHIGMYELTMQNKRERIRCRFSFLYTFEGGQWRIAHHHDSMMPESIVVAQPITQQQVRSWFQEWNDALATGDASIVASRYAKNAVYLPTLSDAPRATNQLICDYFEMFLKRGPQCTIESGDIVLGTNWALDFGVYSFTLDGGETKIRARYSFVYCYEDSDWKISHHHSSIMPEVLLSYEEEEEELSALKEPRL</sequence>
<reference evidence="3 4" key="1">
    <citation type="journal article" date="2015" name="Plant Cell">
        <title>Oil accumulation by the oleaginous diatom Fistulifera solaris as revealed by the genome and transcriptome.</title>
        <authorList>
            <person name="Tanaka T."/>
            <person name="Maeda Y."/>
            <person name="Veluchamy A."/>
            <person name="Tanaka M."/>
            <person name="Abida H."/>
            <person name="Marechal E."/>
            <person name="Bowler C."/>
            <person name="Muto M."/>
            <person name="Sunaga Y."/>
            <person name="Tanaka M."/>
            <person name="Yoshino T."/>
            <person name="Taniguchi T."/>
            <person name="Fukuda Y."/>
            <person name="Nemoto M."/>
            <person name="Matsumoto M."/>
            <person name="Wong P.S."/>
            <person name="Aburatani S."/>
            <person name="Fujibuchi W."/>
        </authorList>
    </citation>
    <scope>NUCLEOTIDE SEQUENCE [LARGE SCALE GENOMIC DNA]</scope>
    <source>
        <strain evidence="3 4">JPCC DA0580</strain>
    </source>
</reference>
<accession>A0A1Z5J786</accession>
<dbReference type="InParanoid" id="A0A1Z5J786"/>
<dbReference type="InterPro" id="IPR032710">
    <property type="entry name" value="NTF2-like_dom_sf"/>
</dbReference>
<evidence type="ECO:0000259" key="2">
    <source>
        <dbReference type="Pfam" id="PF13474"/>
    </source>
</evidence>
<gene>
    <name evidence="3" type="ORF">FisN_11Lh193</name>
</gene>
<dbReference type="InterPro" id="IPR037401">
    <property type="entry name" value="SnoaL-like"/>
</dbReference>